<evidence type="ECO:0000256" key="2">
    <source>
        <dbReference type="ARBA" id="ARBA00022908"/>
    </source>
</evidence>
<dbReference type="Pfam" id="PF22022">
    <property type="entry name" value="Phage_int_M"/>
    <property type="match status" value="1"/>
</dbReference>
<keyword evidence="7" id="KW-1185">Reference proteome</keyword>
<reference evidence="6 7" key="1">
    <citation type="submission" date="2024-03" db="EMBL/GenBank/DDBJ databases">
        <authorList>
            <person name="Jo J.-H."/>
        </authorList>
    </citation>
    <scope>NUCLEOTIDE SEQUENCE [LARGE SCALE GENOMIC DNA]</scope>
    <source>
        <strain evidence="6 7">AS3R-12</strain>
    </source>
</reference>
<evidence type="ECO:0000256" key="3">
    <source>
        <dbReference type="ARBA" id="ARBA00023125"/>
    </source>
</evidence>
<dbReference type="Proteomes" id="UP001379235">
    <property type="component" value="Unassembled WGS sequence"/>
</dbReference>
<dbReference type="Gene3D" id="1.10.150.130">
    <property type="match status" value="1"/>
</dbReference>
<dbReference type="PANTHER" id="PTHR30629">
    <property type="entry name" value="PROPHAGE INTEGRASE"/>
    <property type="match status" value="1"/>
</dbReference>
<dbReference type="InterPro" id="IPR050808">
    <property type="entry name" value="Phage_Integrase"/>
</dbReference>
<keyword evidence="2" id="KW-0229">DNA integration</keyword>
<keyword evidence="4" id="KW-0233">DNA recombination</keyword>
<dbReference type="Gene3D" id="3.30.160.390">
    <property type="entry name" value="Integrase, DNA-binding domain"/>
    <property type="match status" value="1"/>
</dbReference>
<proteinExistence type="inferred from homology"/>
<dbReference type="Pfam" id="PF00589">
    <property type="entry name" value="Phage_integrase"/>
    <property type="match status" value="1"/>
</dbReference>
<evidence type="ECO:0000259" key="5">
    <source>
        <dbReference type="PROSITE" id="PS51898"/>
    </source>
</evidence>
<feature type="domain" description="Tyr recombinase" evidence="5">
    <location>
        <begin position="201"/>
        <end position="367"/>
    </location>
</feature>
<dbReference type="RefSeq" id="WP_339968730.1">
    <property type="nucleotide sequence ID" value="NZ_JBBHJY010000009.1"/>
</dbReference>
<evidence type="ECO:0000313" key="6">
    <source>
        <dbReference type="EMBL" id="MEJ6011456.1"/>
    </source>
</evidence>
<comment type="similarity">
    <text evidence="1">Belongs to the 'phage' integrase family.</text>
</comment>
<dbReference type="InterPro" id="IPR053876">
    <property type="entry name" value="Phage_int_M"/>
</dbReference>
<protein>
    <submittedName>
        <fullName evidence="6">Integrase arm-type DNA-binding domain-containing protein</fullName>
    </submittedName>
</protein>
<dbReference type="EMBL" id="JBBHJY010000009">
    <property type="protein sequence ID" value="MEJ6011456.1"/>
    <property type="molecule type" value="Genomic_DNA"/>
</dbReference>
<dbReference type="InterPro" id="IPR025166">
    <property type="entry name" value="Integrase_DNA_bind_dom"/>
</dbReference>
<evidence type="ECO:0000256" key="1">
    <source>
        <dbReference type="ARBA" id="ARBA00008857"/>
    </source>
</evidence>
<evidence type="ECO:0000256" key="4">
    <source>
        <dbReference type="ARBA" id="ARBA00023172"/>
    </source>
</evidence>
<dbReference type="InterPro" id="IPR010998">
    <property type="entry name" value="Integrase_recombinase_N"/>
</dbReference>
<keyword evidence="3 6" id="KW-0238">DNA-binding</keyword>
<dbReference type="Pfam" id="PF13356">
    <property type="entry name" value="Arm-DNA-bind_3"/>
    <property type="match status" value="1"/>
</dbReference>
<dbReference type="InterPro" id="IPR013762">
    <property type="entry name" value="Integrase-like_cat_sf"/>
</dbReference>
<dbReference type="GO" id="GO:0003677">
    <property type="term" value="F:DNA binding"/>
    <property type="evidence" value="ECO:0007669"/>
    <property type="project" value="UniProtKB-KW"/>
</dbReference>
<dbReference type="InterPro" id="IPR002104">
    <property type="entry name" value="Integrase_catalytic"/>
</dbReference>
<name>A0ABU8SBX0_9SPHN</name>
<dbReference type="InterPro" id="IPR038488">
    <property type="entry name" value="Integrase_DNA-bd_sf"/>
</dbReference>
<dbReference type="PANTHER" id="PTHR30629:SF2">
    <property type="entry name" value="PROPHAGE INTEGRASE INTS-RELATED"/>
    <property type="match status" value="1"/>
</dbReference>
<sequence>MKTNALSATGAKNLGAGKHADGQGLWLWKSSKSRGSWVLRYVFEGKRKETGLGRWPDVSIVEARQAATAARQAVRSQICPIETRNRAKRPVHCLTVKAAIKGCFEAKQAELKGDGVAGRWMSPLEVHVIPKLGKLAIESVDQHELVKLLEPLWHTKPEAARKIMNRMNMTLKHAAALGLAVDLQATMKAKALLGKQRHDVEHIPSLPYVDAPKFYQWLGTKAGVSARALRFLMLTCARTSEVRLARFDEIKDGVWTLPPERTKTGKAHRVPLCREAVAIVEACQGSEFLFLSAMGKPISDVAMSKFMRENGYDARPHGLRATFRTWAEETTDADHETKEACLGHAVDSGVVGAYQRSDRLVKRRALLATWEAFLMD</sequence>
<dbReference type="PROSITE" id="PS51898">
    <property type="entry name" value="TYR_RECOMBINASE"/>
    <property type="match status" value="1"/>
</dbReference>
<evidence type="ECO:0000313" key="7">
    <source>
        <dbReference type="Proteomes" id="UP001379235"/>
    </source>
</evidence>
<gene>
    <name evidence="6" type="ORF">WG900_16195</name>
</gene>
<dbReference type="InterPro" id="IPR011010">
    <property type="entry name" value="DNA_brk_join_enz"/>
</dbReference>
<comment type="caution">
    <text evidence="6">The sequence shown here is derived from an EMBL/GenBank/DDBJ whole genome shotgun (WGS) entry which is preliminary data.</text>
</comment>
<dbReference type="SUPFAM" id="SSF56349">
    <property type="entry name" value="DNA breaking-rejoining enzymes"/>
    <property type="match status" value="1"/>
</dbReference>
<dbReference type="CDD" id="cd00801">
    <property type="entry name" value="INT_P4_C"/>
    <property type="match status" value="1"/>
</dbReference>
<accession>A0ABU8SBX0</accession>
<dbReference type="Gene3D" id="1.10.443.10">
    <property type="entry name" value="Intergrase catalytic core"/>
    <property type="match status" value="1"/>
</dbReference>
<organism evidence="6 7">
    <name type="scientific">Novosphingobium aquae</name>
    <dbReference type="NCBI Taxonomy" id="3133435"/>
    <lineage>
        <taxon>Bacteria</taxon>
        <taxon>Pseudomonadati</taxon>
        <taxon>Pseudomonadota</taxon>
        <taxon>Alphaproteobacteria</taxon>
        <taxon>Sphingomonadales</taxon>
        <taxon>Sphingomonadaceae</taxon>
        <taxon>Novosphingobium</taxon>
    </lineage>
</organism>